<proteinExistence type="predicted"/>
<dbReference type="PATRIC" id="fig|251702.3.peg.2771"/>
<dbReference type="AlphaFoldDB" id="A0A0P9JQ42"/>
<evidence type="ECO:0000313" key="2">
    <source>
        <dbReference type="Proteomes" id="UP000050425"/>
    </source>
</evidence>
<dbReference type="EMBL" id="LJPT01000023">
    <property type="protein sequence ID" value="KPW51752.1"/>
    <property type="molecule type" value="Genomic_DNA"/>
</dbReference>
<reference evidence="1 2" key="1">
    <citation type="submission" date="2015-09" db="EMBL/GenBank/DDBJ databases">
        <title>Genome announcement of multiple Pseudomonas syringae strains.</title>
        <authorList>
            <person name="Thakur S."/>
            <person name="Wang P.W."/>
            <person name="Gong Y."/>
            <person name="Weir B.S."/>
            <person name="Guttman D.S."/>
        </authorList>
    </citation>
    <scope>NUCLEOTIDE SEQUENCE [LARGE SCALE GENOMIC DNA]</scope>
    <source>
        <strain evidence="1 2">ICMP4303</strain>
    </source>
</reference>
<protein>
    <submittedName>
        <fullName evidence="1">Uncharacterized protein</fullName>
    </submittedName>
</protein>
<comment type="caution">
    <text evidence="1">The sequence shown here is derived from an EMBL/GenBank/DDBJ whole genome shotgun (WGS) entry which is preliminary data.</text>
</comment>
<name>A0A0P9JQ42_9PSED</name>
<dbReference type="Proteomes" id="UP000050425">
    <property type="component" value="Unassembled WGS sequence"/>
</dbReference>
<organism evidence="1 2">
    <name type="scientific">Pseudomonas syringae pv. antirrhini</name>
    <dbReference type="NCBI Taxonomy" id="251702"/>
    <lineage>
        <taxon>Bacteria</taxon>
        <taxon>Pseudomonadati</taxon>
        <taxon>Pseudomonadota</taxon>
        <taxon>Gammaproteobacteria</taxon>
        <taxon>Pseudomonadales</taxon>
        <taxon>Pseudomonadaceae</taxon>
        <taxon>Pseudomonas</taxon>
    </lineage>
</organism>
<sequence length="50" mass="5755">MTRVYLKQAFIYQAWRISNSDADKNKWIVGLLYCSNLSFKLTSSLNVPVA</sequence>
<gene>
    <name evidence="1" type="ORF">ALO88_101827</name>
</gene>
<evidence type="ECO:0000313" key="1">
    <source>
        <dbReference type="EMBL" id="KPW51752.1"/>
    </source>
</evidence>
<accession>A0A0P9JQ42</accession>